<accession>A0A254TER8</accession>
<evidence type="ECO:0000256" key="1">
    <source>
        <dbReference type="PROSITE-ProRule" id="PRU00285"/>
    </source>
</evidence>
<dbReference type="SUPFAM" id="SSF49764">
    <property type="entry name" value="HSP20-like chaperones"/>
    <property type="match status" value="1"/>
</dbReference>
<feature type="domain" description="SHSP" evidence="3">
    <location>
        <begin position="36"/>
        <end position="149"/>
    </location>
</feature>
<organism evidence="4 5">
    <name type="scientific">Noviherbaspirillum denitrificans</name>
    <dbReference type="NCBI Taxonomy" id="1968433"/>
    <lineage>
        <taxon>Bacteria</taxon>
        <taxon>Pseudomonadati</taxon>
        <taxon>Pseudomonadota</taxon>
        <taxon>Betaproteobacteria</taxon>
        <taxon>Burkholderiales</taxon>
        <taxon>Oxalobacteraceae</taxon>
        <taxon>Noviherbaspirillum</taxon>
    </lineage>
</organism>
<dbReference type="Proteomes" id="UP000197535">
    <property type="component" value="Unassembled WGS sequence"/>
</dbReference>
<dbReference type="CDD" id="cd06464">
    <property type="entry name" value="ACD_sHsps-like"/>
    <property type="match status" value="1"/>
</dbReference>
<dbReference type="AlphaFoldDB" id="A0A254TER8"/>
<evidence type="ECO:0000256" key="2">
    <source>
        <dbReference type="RuleBase" id="RU003616"/>
    </source>
</evidence>
<dbReference type="OrthoDB" id="9808910at2"/>
<gene>
    <name evidence="4" type="ORF">AYR66_18440</name>
</gene>
<comment type="similarity">
    <text evidence="1 2">Belongs to the small heat shock protein (HSP20) family.</text>
</comment>
<keyword evidence="5" id="KW-1185">Reference proteome</keyword>
<evidence type="ECO:0000313" key="4">
    <source>
        <dbReference type="EMBL" id="OWW21159.1"/>
    </source>
</evidence>
<proteinExistence type="inferred from homology"/>
<dbReference type="Pfam" id="PF00011">
    <property type="entry name" value="HSP20"/>
    <property type="match status" value="1"/>
</dbReference>
<dbReference type="EMBL" id="LSTO01000001">
    <property type="protein sequence ID" value="OWW21159.1"/>
    <property type="molecule type" value="Genomic_DNA"/>
</dbReference>
<dbReference type="InterPro" id="IPR031107">
    <property type="entry name" value="Small_HSP"/>
</dbReference>
<dbReference type="InterPro" id="IPR008978">
    <property type="entry name" value="HSP20-like_chaperone"/>
</dbReference>
<evidence type="ECO:0000313" key="5">
    <source>
        <dbReference type="Proteomes" id="UP000197535"/>
    </source>
</evidence>
<dbReference type="InterPro" id="IPR002068">
    <property type="entry name" value="A-crystallin/Hsp20_dom"/>
</dbReference>
<dbReference type="PROSITE" id="PS01031">
    <property type="entry name" value="SHSP"/>
    <property type="match status" value="1"/>
</dbReference>
<name>A0A254TER8_9BURK</name>
<protein>
    <submittedName>
        <fullName evidence="4">Stress protein</fullName>
    </submittedName>
</protein>
<evidence type="ECO:0000259" key="3">
    <source>
        <dbReference type="PROSITE" id="PS01031"/>
    </source>
</evidence>
<dbReference type="Gene3D" id="2.60.40.790">
    <property type="match status" value="1"/>
</dbReference>
<dbReference type="PANTHER" id="PTHR11527">
    <property type="entry name" value="HEAT-SHOCK PROTEIN 20 FAMILY MEMBER"/>
    <property type="match status" value="1"/>
</dbReference>
<comment type="caution">
    <text evidence="4">The sequence shown here is derived from an EMBL/GenBank/DDBJ whole genome shotgun (WGS) entry which is preliminary data.</text>
</comment>
<sequence length="149" mass="16832">MAGNLMRFDPINELMRLDPFRNMDDLFREFSVAPSLRGLEPEPRIRLDVEEADDAYMVKADLPGVKKEDIKIAVEGNRVSISAECKREKEEKSNGNIVRSERYYGQQHRSFTLPQDVDDSKAQARYSDGVLSLSLPKKAGAASKQISVQ</sequence>
<reference evidence="4 5" key="1">
    <citation type="submission" date="2016-02" db="EMBL/GenBank/DDBJ databases">
        <authorList>
            <person name="Wen L."/>
            <person name="He K."/>
            <person name="Yang H."/>
        </authorList>
    </citation>
    <scope>NUCLEOTIDE SEQUENCE [LARGE SCALE GENOMIC DNA]</scope>
    <source>
        <strain evidence="4 5">TSA40</strain>
    </source>
</reference>